<dbReference type="InterPro" id="IPR004396">
    <property type="entry name" value="ATPase_YchF/OLA1"/>
</dbReference>
<keyword evidence="1" id="KW-0479">Metal-binding</keyword>
<dbReference type="InterPro" id="IPR031167">
    <property type="entry name" value="G_OBG"/>
</dbReference>
<dbReference type="Pfam" id="PF06071">
    <property type="entry name" value="YchF-GTPase_C"/>
    <property type="match status" value="1"/>
</dbReference>
<feature type="domain" description="OBG-type G" evidence="5">
    <location>
        <begin position="1"/>
        <end position="225"/>
    </location>
</feature>
<evidence type="ECO:0000313" key="6">
    <source>
        <dbReference type="EMBL" id="KKT32275.1"/>
    </source>
</evidence>
<dbReference type="InterPro" id="IPR006073">
    <property type="entry name" value="GTP-bd"/>
</dbReference>
<dbReference type="InterPro" id="IPR012675">
    <property type="entry name" value="Beta-grasp_dom_sf"/>
</dbReference>
<dbReference type="CDD" id="cd04867">
    <property type="entry name" value="TGS_YchF_OLA1"/>
    <property type="match status" value="1"/>
</dbReference>
<dbReference type="Gene3D" id="3.10.20.30">
    <property type="match status" value="2"/>
</dbReference>
<dbReference type="Gene3D" id="1.10.150.300">
    <property type="entry name" value="TGS-like domain"/>
    <property type="match status" value="1"/>
</dbReference>
<dbReference type="GO" id="GO:0005737">
    <property type="term" value="C:cytoplasm"/>
    <property type="evidence" value="ECO:0007669"/>
    <property type="project" value="TreeGrafter"/>
</dbReference>
<name>A0A0G1GCK8_9BACT</name>
<keyword evidence="3" id="KW-0067">ATP-binding</keyword>
<dbReference type="PANTHER" id="PTHR23305">
    <property type="entry name" value="OBG GTPASE FAMILY"/>
    <property type="match status" value="1"/>
</dbReference>
<keyword evidence="2" id="KW-0547">Nucleotide-binding</keyword>
<dbReference type="PIRSF" id="PIRSF006641">
    <property type="entry name" value="CHP00092"/>
    <property type="match status" value="1"/>
</dbReference>
<dbReference type="EMBL" id="LCHL01000028">
    <property type="protein sequence ID" value="KKT32275.1"/>
    <property type="molecule type" value="Genomic_DNA"/>
</dbReference>
<evidence type="ECO:0000256" key="1">
    <source>
        <dbReference type="ARBA" id="ARBA00022723"/>
    </source>
</evidence>
<dbReference type="Pfam" id="PF01926">
    <property type="entry name" value="MMR_HSR1"/>
    <property type="match status" value="1"/>
</dbReference>
<evidence type="ECO:0000313" key="7">
    <source>
        <dbReference type="Proteomes" id="UP000034192"/>
    </source>
</evidence>
<dbReference type="InterPro" id="IPR027417">
    <property type="entry name" value="P-loop_NTPase"/>
</dbReference>
<dbReference type="InterPro" id="IPR013029">
    <property type="entry name" value="YchF_C"/>
</dbReference>
<dbReference type="AlphaFoldDB" id="A0A0G1GCK8"/>
<protein>
    <submittedName>
        <fullName evidence="6">GTP-binding protein YchF</fullName>
    </submittedName>
</protein>
<accession>A0A0G1GCK8</accession>
<dbReference type="PRINTS" id="PR00326">
    <property type="entry name" value="GTP1OBG"/>
</dbReference>
<evidence type="ECO:0000256" key="3">
    <source>
        <dbReference type="ARBA" id="ARBA00022840"/>
    </source>
</evidence>
<dbReference type="PROSITE" id="PS51710">
    <property type="entry name" value="G_OBG"/>
    <property type="match status" value="1"/>
</dbReference>
<dbReference type="PATRIC" id="fig|1618580.3.peg.313"/>
<dbReference type="FunFam" id="3.10.20.30:FF:000001">
    <property type="entry name" value="Ribosome-binding ATPase YchF"/>
    <property type="match status" value="1"/>
</dbReference>
<reference evidence="6 7" key="1">
    <citation type="journal article" date="2015" name="Nature">
        <title>rRNA introns, odd ribosomes, and small enigmatic genomes across a large radiation of phyla.</title>
        <authorList>
            <person name="Brown C.T."/>
            <person name="Hug L.A."/>
            <person name="Thomas B.C."/>
            <person name="Sharon I."/>
            <person name="Castelle C.J."/>
            <person name="Singh A."/>
            <person name="Wilkins M.J."/>
            <person name="Williams K.H."/>
            <person name="Banfield J.F."/>
        </authorList>
    </citation>
    <scope>NUCLEOTIDE SEQUENCE [LARGE SCALE GENOMIC DNA]</scope>
</reference>
<proteinExistence type="predicted"/>
<gene>
    <name evidence="6" type="ORF">UW21_C0028G0004</name>
</gene>
<evidence type="ECO:0000256" key="4">
    <source>
        <dbReference type="ARBA" id="ARBA00022842"/>
    </source>
</evidence>
<keyword evidence="4" id="KW-0460">Magnesium</keyword>
<dbReference type="Proteomes" id="UP000034192">
    <property type="component" value="Unassembled WGS sequence"/>
</dbReference>
<dbReference type="SUPFAM" id="SSF81271">
    <property type="entry name" value="TGS-like"/>
    <property type="match status" value="1"/>
</dbReference>
<dbReference type="InterPro" id="IPR023192">
    <property type="entry name" value="TGS-like_dom_sf"/>
</dbReference>
<dbReference type="GO" id="GO:0016887">
    <property type="term" value="F:ATP hydrolysis activity"/>
    <property type="evidence" value="ECO:0007669"/>
    <property type="project" value="InterPro"/>
</dbReference>
<dbReference type="GO" id="GO:0005525">
    <property type="term" value="F:GTP binding"/>
    <property type="evidence" value="ECO:0007669"/>
    <property type="project" value="InterPro"/>
</dbReference>
<dbReference type="SUPFAM" id="SSF52540">
    <property type="entry name" value="P-loop containing nucleoside triphosphate hydrolases"/>
    <property type="match status" value="1"/>
</dbReference>
<comment type="caution">
    <text evidence="6">The sequence shown here is derived from an EMBL/GenBank/DDBJ whole genome shotgun (WGS) entry which is preliminary data.</text>
</comment>
<evidence type="ECO:0000256" key="2">
    <source>
        <dbReference type="ARBA" id="ARBA00022741"/>
    </source>
</evidence>
<dbReference type="PANTHER" id="PTHR23305:SF18">
    <property type="entry name" value="OBG-TYPE G DOMAIN-CONTAINING PROTEIN"/>
    <property type="match status" value="1"/>
</dbReference>
<dbReference type="Gene3D" id="3.40.50.300">
    <property type="entry name" value="P-loop containing nucleotide triphosphate hydrolases"/>
    <property type="match status" value="2"/>
</dbReference>
<dbReference type="GO" id="GO:0046872">
    <property type="term" value="F:metal ion binding"/>
    <property type="evidence" value="ECO:0007669"/>
    <property type="project" value="UniProtKB-KW"/>
</dbReference>
<dbReference type="InterPro" id="IPR012676">
    <property type="entry name" value="TGS-like"/>
</dbReference>
<organism evidence="6 7">
    <name type="scientific">Candidatus Woesebacteria bacterium GW2011_GWB1_44_11b</name>
    <dbReference type="NCBI Taxonomy" id="1618580"/>
    <lineage>
        <taxon>Bacteria</taxon>
        <taxon>Candidatus Woeseibacteriota</taxon>
    </lineage>
</organism>
<dbReference type="GO" id="GO:0005524">
    <property type="term" value="F:ATP binding"/>
    <property type="evidence" value="ECO:0007669"/>
    <property type="project" value="UniProtKB-KW"/>
</dbReference>
<evidence type="ECO:0000259" key="5">
    <source>
        <dbReference type="PROSITE" id="PS51710"/>
    </source>
</evidence>
<sequence>MGKSTLFNALLKKQQAYVANFPFATIEPNVGVVPVPDERLVKLSETVKASEKLNHLPPVVPATVQFVDIAGLIAGAHKGEGLGNKFLHHIREVDAVCHVLRLFNDPEVTRLDSQGEVDARRDFETVKTELELADLETKERRDRANAKAKAGKEEKEDLPLFSKKPILVVLNVDESSFAEASEGQGKIEEKFAKELGVDKNQVIAICAKTESELASLSEEDQKEYLKELGIESSGLERLIKKAFLTLGLISFLTAGEKEVRAWTIRLGSTALSASGVIHTDFMDKFIKADVVDFKDFVKFGGWAKCRELGKVRSEGRDYIIADGDVIEFKIGA</sequence>